<dbReference type="AlphaFoldDB" id="A0A8K0XND0"/>
<keyword evidence="2" id="KW-0812">Transmembrane</keyword>
<evidence type="ECO:0000256" key="1">
    <source>
        <dbReference type="ARBA" id="ARBA00009670"/>
    </source>
</evidence>
<dbReference type="InterPro" id="IPR011009">
    <property type="entry name" value="Kinase-like_dom_sf"/>
</dbReference>
<reference evidence="4" key="1">
    <citation type="journal article" date="2021" name="New Phytol.">
        <title>Evolutionary innovations through gain and loss of genes in the ectomycorrhizal Boletales.</title>
        <authorList>
            <person name="Wu G."/>
            <person name="Miyauchi S."/>
            <person name="Morin E."/>
            <person name="Kuo A."/>
            <person name="Drula E."/>
            <person name="Varga T."/>
            <person name="Kohler A."/>
            <person name="Feng B."/>
            <person name="Cao Y."/>
            <person name="Lipzen A."/>
            <person name="Daum C."/>
            <person name="Hundley H."/>
            <person name="Pangilinan J."/>
            <person name="Johnson J."/>
            <person name="Barry K."/>
            <person name="LaButti K."/>
            <person name="Ng V."/>
            <person name="Ahrendt S."/>
            <person name="Min B."/>
            <person name="Choi I.G."/>
            <person name="Park H."/>
            <person name="Plett J.M."/>
            <person name="Magnuson J."/>
            <person name="Spatafora J.W."/>
            <person name="Nagy L.G."/>
            <person name="Henrissat B."/>
            <person name="Grigoriev I.V."/>
            <person name="Yang Z.L."/>
            <person name="Xu J."/>
            <person name="Martin F.M."/>
        </authorList>
    </citation>
    <scope>NUCLEOTIDE SEQUENCE</scope>
    <source>
        <strain evidence="4">KKN 215</strain>
    </source>
</reference>
<comment type="similarity">
    <text evidence="1">Belongs to the protein kinase superfamily. ADCK protein kinase family.</text>
</comment>
<dbReference type="OrthoDB" id="427480at2759"/>
<organism evidence="4 5">
    <name type="scientific">Cristinia sonorae</name>
    <dbReference type="NCBI Taxonomy" id="1940300"/>
    <lineage>
        <taxon>Eukaryota</taxon>
        <taxon>Fungi</taxon>
        <taxon>Dikarya</taxon>
        <taxon>Basidiomycota</taxon>
        <taxon>Agaricomycotina</taxon>
        <taxon>Agaricomycetes</taxon>
        <taxon>Agaricomycetidae</taxon>
        <taxon>Agaricales</taxon>
        <taxon>Pleurotineae</taxon>
        <taxon>Stephanosporaceae</taxon>
        <taxon>Cristinia</taxon>
    </lineage>
</organism>
<keyword evidence="2" id="KW-0472">Membrane</keyword>
<evidence type="ECO:0000259" key="3">
    <source>
        <dbReference type="Pfam" id="PF03109"/>
    </source>
</evidence>
<protein>
    <submittedName>
        <fullName evidence="4">ABC1 family-domain-containing protein</fullName>
    </submittedName>
</protein>
<name>A0A8K0XND0_9AGAR</name>
<dbReference type="SUPFAM" id="SSF56112">
    <property type="entry name" value="Protein kinase-like (PK-like)"/>
    <property type="match status" value="1"/>
</dbReference>
<dbReference type="EMBL" id="JAEVFJ010000022">
    <property type="protein sequence ID" value="KAH8096780.1"/>
    <property type="molecule type" value="Genomic_DNA"/>
</dbReference>
<dbReference type="Proteomes" id="UP000813824">
    <property type="component" value="Unassembled WGS sequence"/>
</dbReference>
<evidence type="ECO:0000313" key="5">
    <source>
        <dbReference type="Proteomes" id="UP000813824"/>
    </source>
</evidence>
<dbReference type="InterPro" id="IPR045307">
    <property type="entry name" value="ADCK1_dom"/>
</dbReference>
<accession>A0A8K0XND0</accession>
<keyword evidence="2" id="KW-1133">Transmembrane helix</keyword>
<evidence type="ECO:0000313" key="4">
    <source>
        <dbReference type="EMBL" id="KAH8096780.1"/>
    </source>
</evidence>
<dbReference type="PANTHER" id="PTHR43173:SF37">
    <property type="entry name" value="ABC1 FAMILY PROTEIN C10F6.14C"/>
    <property type="match status" value="1"/>
</dbReference>
<proteinExistence type="inferred from homology"/>
<dbReference type="CDD" id="cd13969">
    <property type="entry name" value="ADCK1-like"/>
    <property type="match status" value="1"/>
</dbReference>
<evidence type="ECO:0000256" key="2">
    <source>
        <dbReference type="SAM" id="Phobius"/>
    </source>
</evidence>
<dbReference type="PANTHER" id="PTHR43173">
    <property type="entry name" value="ABC1 FAMILY PROTEIN"/>
    <property type="match status" value="1"/>
</dbReference>
<gene>
    <name evidence="4" type="ORF">BXZ70DRAFT_1065868</name>
</gene>
<feature type="transmembrane region" description="Helical" evidence="2">
    <location>
        <begin position="547"/>
        <end position="567"/>
    </location>
</feature>
<feature type="domain" description="ABC1 atypical kinase-like" evidence="3">
    <location>
        <begin position="150"/>
        <end position="427"/>
    </location>
</feature>
<dbReference type="InterPro" id="IPR051130">
    <property type="entry name" value="Mito_struct-func_regulator"/>
</dbReference>
<dbReference type="Pfam" id="PF03109">
    <property type="entry name" value="ABC1"/>
    <property type="match status" value="1"/>
</dbReference>
<sequence>MFRHTLDGTRTRQFSQLRRSLDVNRRIPHLRYSSIPHNQTPPRPRLTKWTSRLGYTSVIIGAGWLLDKEFNASAIGRNFRTFWTCAIIALDYKLNFTAEKTEDIPALHERVAERVYNLLTSNGGLYIKIGQAIGNNAALLPRPMQEKFAKLFDDAPQVSFTVVLKVFLAEFGRPPAGPDGVFEEFEERAAASASVAQVHRAKLKSPDGNGPWVAVKIQKPDVSKQVNWDLGAYRIVMWLYENYVFNLPVYFAVDFIADHLRRELDFEQEARNAQRTAQFVAQEPSLSSRVYIPQVYPEYTTKRVMTAEWIDGVRLSDRSGIFRLMGEDDPKASNTRSSRQPTFHPLKGGVQAVMSTMVDLFSAQIFKWGWVHCDPHPGNVIIRPHPQKPSYPQLVLIDHGLYVEMPETFRQQYATVWKGLLTADLGVIRRVTQEWGIGAPDIFASATLLKPVRFEKGSEARRKVEEWTNMTDYEKSVAMKEKLRGFLVNTDAMPKELIFIGRNMRIVQGNNQMFGSPVNRIRITGHWASRSLATDSQLTFGRRIQEYGRHLIFLSVMFAVDIAFWTSKLRQWFRRRMGWSSEGFEDELERTMRGIAKSNFGVDIAENAFEG</sequence>
<keyword evidence="5" id="KW-1185">Reference proteome</keyword>
<dbReference type="InterPro" id="IPR004147">
    <property type="entry name" value="ABC1_dom"/>
</dbReference>
<comment type="caution">
    <text evidence="4">The sequence shown here is derived from an EMBL/GenBank/DDBJ whole genome shotgun (WGS) entry which is preliminary data.</text>
</comment>